<keyword evidence="2" id="KW-1185">Reference proteome</keyword>
<dbReference type="KEGG" id="bok:DM82_4381"/>
<gene>
    <name evidence="1" type="ORF">DM82_4381</name>
</gene>
<accession>A0AAI8FQ66</accession>
<reference evidence="1 2" key="1">
    <citation type="submission" date="2014-06" db="EMBL/GenBank/DDBJ databases">
        <authorList>
            <person name="Bishop-Lilly K.A."/>
            <person name="Broomall S.M."/>
            <person name="Chain P.S."/>
            <person name="Chertkov O."/>
            <person name="Coyne S.R."/>
            <person name="Daligault H.E."/>
            <person name="Davenport K.W."/>
            <person name="Erkkila T."/>
            <person name="Frey K.G."/>
            <person name="Gibbons H.S."/>
            <person name="Gu W."/>
            <person name="Jaissle J."/>
            <person name="Johnson S.L."/>
            <person name="Koroleva G.I."/>
            <person name="Ladner J.T."/>
            <person name="Lo C.-C."/>
            <person name="Minogue T.D."/>
            <person name="Munk C."/>
            <person name="Palacios G.F."/>
            <person name="Redden C.L."/>
            <person name="Rosenzweig C.N."/>
            <person name="Scholz M.B."/>
            <person name="Teshima H."/>
            <person name="Xu Y."/>
        </authorList>
    </citation>
    <scope>NUCLEOTIDE SEQUENCE [LARGE SCALE GENOMIC DNA]</scope>
    <source>
        <strain evidence="1 2">EO147</strain>
    </source>
</reference>
<protein>
    <recommendedName>
        <fullName evidence="3">Antirestriction protein</fullName>
    </recommendedName>
</protein>
<evidence type="ECO:0008006" key="3">
    <source>
        <dbReference type="Google" id="ProtNLM"/>
    </source>
</evidence>
<evidence type="ECO:0000313" key="2">
    <source>
        <dbReference type="Proteomes" id="UP000029424"/>
    </source>
</evidence>
<sequence length="135" mass="15659">MTDITSSDDIIDVRDITDRVEELREARDDWTECSGDDDKWADTHPDDAAELASLESLLDDIRGYGGDHQWEGDWYPITLIRDGYFTEYAQELVTDIGDMPREIPSYIEIDWEATAANIRTDYSDVEFDGATYWYR</sequence>
<dbReference type="Proteomes" id="UP000029424">
    <property type="component" value="Chromosome 2"/>
</dbReference>
<name>A0AAI8FQ66_9BURK</name>
<proteinExistence type="predicted"/>
<evidence type="ECO:0000313" key="1">
    <source>
        <dbReference type="EMBL" id="AIO68869.1"/>
    </source>
</evidence>
<organism evidence="1 2">
    <name type="scientific">Burkholderia oklahomensis</name>
    <dbReference type="NCBI Taxonomy" id="342113"/>
    <lineage>
        <taxon>Bacteria</taxon>
        <taxon>Pseudomonadati</taxon>
        <taxon>Pseudomonadota</taxon>
        <taxon>Betaproteobacteria</taxon>
        <taxon>Burkholderiales</taxon>
        <taxon>Burkholderiaceae</taxon>
        <taxon>Burkholderia</taxon>
        <taxon>pseudomallei group</taxon>
    </lineage>
</organism>
<dbReference type="RefSeq" id="WP_010107873.1">
    <property type="nucleotide sequence ID" value="NZ_CP008727.1"/>
</dbReference>
<dbReference type="EMBL" id="CP008727">
    <property type="protein sequence ID" value="AIO68869.1"/>
    <property type="molecule type" value="Genomic_DNA"/>
</dbReference>
<dbReference type="AlphaFoldDB" id="A0AAI8FQ66"/>